<comment type="catalytic activity">
    <reaction evidence="13">
        <text>1D-myo-inositol 1,2,4,5,6-pentakisphosphate + H2O = 1D-myo-inositol 1,2,5,6-tetrakisphosphate + phosphate</text>
        <dbReference type="Rhea" id="RHEA:77115"/>
        <dbReference type="ChEBI" id="CHEBI:15377"/>
        <dbReference type="ChEBI" id="CHEBI:43474"/>
        <dbReference type="ChEBI" id="CHEBI:57798"/>
        <dbReference type="ChEBI" id="CHEBI:195535"/>
        <dbReference type="EC" id="3.1.3.62"/>
    </reaction>
    <physiologicalReaction direction="left-to-right" evidence="13">
        <dbReference type="Rhea" id="RHEA:77116"/>
    </physiologicalReaction>
</comment>
<comment type="similarity">
    <text evidence="2">Belongs to the histidine acid phosphatase family. MINPP1 subfamily.</text>
</comment>
<dbReference type="PANTHER" id="PTHR20963:SF8">
    <property type="entry name" value="MULTIPLE INOSITOL POLYPHOSPHATE PHOSPHATASE 1"/>
    <property type="match status" value="1"/>
</dbReference>
<keyword evidence="6" id="KW-1003">Cell membrane</keyword>
<dbReference type="OrthoDB" id="6509975at2759"/>
<reference evidence="18 19" key="1">
    <citation type="submission" date="2015-07" db="EMBL/GenBank/DDBJ databases">
        <title>The genome of Habropoda laboriosa.</title>
        <authorList>
            <person name="Pan H."/>
            <person name="Kapheim K."/>
        </authorList>
    </citation>
    <scope>NUCLEOTIDE SEQUENCE [LARGE SCALE GENOMIC DNA]</scope>
    <source>
        <strain evidence="18">0110345459</strain>
    </source>
</reference>
<evidence type="ECO:0000256" key="2">
    <source>
        <dbReference type="ARBA" id="ARBA00008422"/>
    </source>
</evidence>
<protein>
    <recommendedName>
        <fullName evidence="5">Multiple inositol polyphosphate phosphatase 1</fullName>
        <ecNumber evidence="4">3.1.3.62</ecNumber>
        <ecNumber evidence="3">3.1.3.80</ecNumber>
    </recommendedName>
    <alternativeName>
        <fullName evidence="11">2,3-bisphosphoglycerate 3-phosphatase</fullName>
    </alternativeName>
</protein>
<evidence type="ECO:0000256" key="9">
    <source>
        <dbReference type="ARBA" id="ARBA00023136"/>
    </source>
</evidence>
<dbReference type="InterPro" id="IPR000560">
    <property type="entry name" value="His_Pase_clade-2"/>
</dbReference>
<evidence type="ECO:0000256" key="14">
    <source>
        <dbReference type="ARBA" id="ARBA00043691"/>
    </source>
</evidence>
<evidence type="ECO:0000256" key="3">
    <source>
        <dbReference type="ARBA" id="ARBA00012976"/>
    </source>
</evidence>
<evidence type="ECO:0000256" key="11">
    <source>
        <dbReference type="ARBA" id="ARBA00031642"/>
    </source>
</evidence>
<name>A0A0L7QR89_9HYME</name>
<evidence type="ECO:0000313" key="19">
    <source>
        <dbReference type="Proteomes" id="UP000053825"/>
    </source>
</evidence>
<organism evidence="18 19">
    <name type="scientific">Habropoda laboriosa</name>
    <dbReference type="NCBI Taxonomy" id="597456"/>
    <lineage>
        <taxon>Eukaryota</taxon>
        <taxon>Metazoa</taxon>
        <taxon>Ecdysozoa</taxon>
        <taxon>Arthropoda</taxon>
        <taxon>Hexapoda</taxon>
        <taxon>Insecta</taxon>
        <taxon>Pterygota</taxon>
        <taxon>Neoptera</taxon>
        <taxon>Endopterygota</taxon>
        <taxon>Hymenoptera</taxon>
        <taxon>Apocrita</taxon>
        <taxon>Aculeata</taxon>
        <taxon>Apoidea</taxon>
        <taxon>Anthophila</taxon>
        <taxon>Apidae</taxon>
        <taxon>Habropoda</taxon>
    </lineage>
</organism>
<dbReference type="InterPro" id="IPR029033">
    <property type="entry name" value="His_PPase_superfam"/>
</dbReference>
<gene>
    <name evidence="18" type="ORF">WH47_04281</name>
</gene>
<dbReference type="STRING" id="597456.A0A0L7QR89"/>
<evidence type="ECO:0000256" key="15">
    <source>
        <dbReference type="ARBA" id="ARBA00043832"/>
    </source>
</evidence>
<feature type="chain" id="PRO_5005574791" description="Multiple inositol polyphosphate phosphatase 1" evidence="17">
    <location>
        <begin position="24"/>
        <end position="914"/>
    </location>
</feature>
<comment type="catalytic activity">
    <reaction evidence="14">
        <text>1D-myo-inositol hexakisphosphate + H2O = 1D-myo-inositol 1,2,4,5,6-pentakisphosphate + phosphate</text>
        <dbReference type="Rhea" id="RHEA:16989"/>
        <dbReference type="ChEBI" id="CHEBI:15377"/>
        <dbReference type="ChEBI" id="CHEBI:43474"/>
        <dbReference type="ChEBI" id="CHEBI:57798"/>
        <dbReference type="ChEBI" id="CHEBI:58130"/>
        <dbReference type="EC" id="3.1.3.62"/>
    </reaction>
    <physiologicalReaction direction="left-to-right" evidence="14">
        <dbReference type="Rhea" id="RHEA:16990"/>
    </physiologicalReaction>
</comment>
<keyword evidence="16" id="KW-1133">Transmembrane helix</keyword>
<evidence type="ECO:0000256" key="13">
    <source>
        <dbReference type="ARBA" id="ARBA00043671"/>
    </source>
</evidence>
<dbReference type="GO" id="GO:0003993">
    <property type="term" value="F:acid phosphatase activity"/>
    <property type="evidence" value="ECO:0007669"/>
    <property type="project" value="TreeGrafter"/>
</dbReference>
<evidence type="ECO:0000256" key="5">
    <source>
        <dbReference type="ARBA" id="ARBA00018097"/>
    </source>
</evidence>
<evidence type="ECO:0000256" key="8">
    <source>
        <dbReference type="ARBA" id="ARBA00022801"/>
    </source>
</evidence>
<comment type="catalytic activity">
    <reaction evidence="12">
        <text>1D-myo-inositol 1,2,5,6-tetrakisphosphate + H2O = 1D-myo-inositol 1,2,6-trisphosphate + phosphate</text>
        <dbReference type="Rhea" id="RHEA:77119"/>
        <dbReference type="ChEBI" id="CHEBI:15377"/>
        <dbReference type="ChEBI" id="CHEBI:43474"/>
        <dbReference type="ChEBI" id="CHEBI:195535"/>
        <dbReference type="ChEBI" id="CHEBI:195537"/>
        <dbReference type="EC" id="3.1.3.62"/>
    </reaction>
    <physiologicalReaction direction="left-to-right" evidence="12">
        <dbReference type="Rhea" id="RHEA:77120"/>
    </physiologicalReaction>
</comment>
<keyword evidence="8" id="KW-0378">Hydrolase</keyword>
<proteinExistence type="inferred from homology"/>
<keyword evidence="19" id="KW-1185">Reference proteome</keyword>
<dbReference type="FunFam" id="3.40.50.1240:FF:000014">
    <property type="entry name" value="Multiple inositol polyphosphate phosphatase 1"/>
    <property type="match status" value="1"/>
</dbReference>
<evidence type="ECO:0000256" key="6">
    <source>
        <dbReference type="ARBA" id="ARBA00022475"/>
    </source>
</evidence>
<dbReference type="EC" id="3.1.3.80" evidence="3"/>
<keyword evidence="9 16" id="KW-0472">Membrane</keyword>
<dbReference type="Proteomes" id="UP000053825">
    <property type="component" value="Unassembled WGS sequence"/>
</dbReference>
<keyword evidence="16" id="KW-0812">Transmembrane</keyword>
<keyword evidence="10" id="KW-0325">Glycoprotein</keyword>
<dbReference type="SUPFAM" id="SSF53254">
    <property type="entry name" value="Phosphoglycerate mutase-like"/>
    <property type="match status" value="2"/>
</dbReference>
<sequence>MFDVKIFAILIAIFCLNSRFVLSDDEADYCYADDEHPYLQAGTKTGYHFSHGLVKNTTVSNCEPVQIWMLIRHGTRYPGKDEIKKMQKKLPKLQRKIIANHKKDKHGELCLKDLQKLQTWEIESGLDKSKHKFLAKQGENELLSLGARFKHYFPQLLQSEPDDTLENRYKFRATNTQRTIASMNHFINGAFGNATIDNTEVVPTSEDTLLKVYKTCKPWLEDMKNSSTAVEVNNFINGTEFNQVIGNVSRRLGFADNLSLDDVLIIYTACTFENAWYIDKRSPWCAAFTKDEMRIFEYESDLHYYYRSSYGEKMSSAVGCPPLQDMFNHFTKLENGESKEEPQGIFYFAHSATVQLLLTSMGIAKDSTPPTASNFEDMENRKWNTSRLVPFAANLAAVFYKCDSSNKVRFYLNEKPVDYEGCEMGVCDWEYLKEKMGPNAFNSGTFKMNASVLFLLFLISHVYTRDVDYCFVDEDDPYLYMATKTAYHFVHAGKTRFQDVPNCKAKQVWMLATHGTQCASEAEIIQMLTLTELQSHIINNHETRNNGHMCNRDLENLKRWTPSSYLRIERAEVLTPQGVEDMRLLGRRLHSNFPELLSSRVVNLTEDKYVMKTTHIRNSLFAFMEGLFEDRNAVQVEEVPENDTLLTTYKSCNVWDNEHTNASIQEVISFEEGPEFQNLVQNVSRRLGFLYDVPKELILTIYDICRYEKAWTVTKLSPWCAVFSKEELRVLEYREDLYYYYKAGYGREINAQLGCTLLQDMMNHFWKMEQDTDSNEPKGIFYFSDIVSLQNLLTTLNINKDQMQLTAFNYKHMAKRQWRTSFISPIAANLIATFYKCDSINQPNKVMFYLAEKLVLLDGCDVGLCDWEYIKQKFNPVLKHCSLNVCWNGNGAAAYIPNFVLVLLLCFSLVFVRK</sequence>
<evidence type="ECO:0000256" key="7">
    <source>
        <dbReference type="ARBA" id="ARBA00022729"/>
    </source>
</evidence>
<dbReference type="EC" id="3.1.3.62" evidence="4"/>
<dbReference type="EMBL" id="KQ414784">
    <property type="protein sequence ID" value="KOC61016.1"/>
    <property type="molecule type" value="Genomic_DNA"/>
</dbReference>
<dbReference type="GO" id="GO:0034417">
    <property type="term" value="F:bisphosphoglycerate 3-phosphatase activity"/>
    <property type="evidence" value="ECO:0007669"/>
    <property type="project" value="UniProtKB-EC"/>
</dbReference>
<evidence type="ECO:0000256" key="4">
    <source>
        <dbReference type="ARBA" id="ARBA00013040"/>
    </source>
</evidence>
<dbReference type="GO" id="GO:0052745">
    <property type="term" value="F:inositol phosphate phosphatase activity"/>
    <property type="evidence" value="ECO:0007669"/>
    <property type="project" value="TreeGrafter"/>
</dbReference>
<feature type="transmembrane region" description="Helical" evidence="16">
    <location>
        <begin position="892"/>
        <end position="912"/>
    </location>
</feature>
<evidence type="ECO:0000256" key="12">
    <source>
        <dbReference type="ARBA" id="ARBA00043668"/>
    </source>
</evidence>
<evidence type="ECO:0000313" key="18">
    <source>
        <dbReference type="EMBL" id="KOC61016.1"/>
    </source>
</evidence>
<dbReference type="GO" id="GO:0005886">
    <property type="term" value="C:plasma membrane"/>
    <property type="evidence" value="ECO:0007669"/>
    <property type="project" value="UniProtKB-SubCell"/>
</dbReference>
<dbReference type="PANTHER" id="PTHR20963">
    <property type="entry name" value="MULTIPLE INOSITOL POLYPHOSPHATE PHOSPHATASE-RELATED"/>
    <property type="match status" value="1"/>
</dbReference>
<dbReference type="Gene3D" id="3.40.50.1240">
    <property type="entry name" value="Phosphoglycerate mutase-like"/>
    <property type="match status" value="2"/>
</dbReference>
<dbReference type="Pfam" id="PF00328">
    <property type="entry name" value="His_Phos_2"/>
    <property type="match status" value="2"/>
</dbReference>
<evidence type="ECO:0000256" key="1">
    <source>
        <dbReference type="ARBA" id="ARBA00004236"/>
    </source>
</evidence>
<comment type="subcellular location">
    <subcellularLocation>
        <location evidence="1">Cell membrane</location>
    </subcellularLocation>
</comment>
<feature type="signal peptide" evidence="17">
    <location>
        <begin position="1"/>
        <end position="23"/>
    </location>
</feature>
<dbReference type="AlphaFoldDB" id="A0A0L7QR89"/>
<keyword evidence="7 17" id="KW-0732">Signal</keyword>
<evidence type="ECO:0000256" key="16">
    <source>
        <dbReference type="SAM" id="Phobius"/>
    </source>
</evidence>
<evidence type="ECO:0000256" key="10">
    <source>
        <dbReference type="ARBA" id="ARBA00023180"/>
    </source>
</evidence>
<accession>A0A0L7QR89</accession>
<evidence type="ECO:0000256" key="17">
    <source>
        <dbReference type="SAM" id="SignalP"/>
    </source>
</evidence>
<dbReference type="CDD" id="cd07061">
    <property type="entry name" value="HP_HAP_like"/>
    <property type="match status" value="2"/>
</dbReference>
<comment type="catalytic activity">
    <reaction evidence="15">
        <text>(2R)-2,3-bisphosphoglycerate + H2O = (2R)-2-phosphoglycerate + phosphate</text>
        <dbReference type="Rhea" id="RHEA:27381"/>
        <dbReference type="ChEBI" id="CHEBI:15377"/>
        <dbReference type="ChEBI" id="CHEBI:43474"/>
        <dbReference type="ChEBI" id="CHEBI:58248"/>
        <dbReference type="ChEBI" id="CHEBI:58289"/>
        <dbReference type="EC" id="3.1.3.80"/>
    </reaction>
    <physiologicalReaction direction="left-to-right" evidence="15">
        <dbReference type="Rhea" id="RHEA:27382"/>
    </physiologicalReaction>
</comment>